<reference evidence="2" key="1">
    <citation type="journal article" date="2019" name="Int. J. Syst. Evol. Microbiol.">
        <title>The Global Catalogue of Microorganisms (GCM) 10K type strain sequencing project: providing services to taxonomists for standard genome sequencing and annotation.</title>
        <authorList>
            <consortium name="The Broad Institute Genomics Platform"/>
            <consortium name="The Broad Institute Genome Sequencing Center for Infectious Disease"/>
            <person name="Wu L."/>
            <person name="Ma J."/>
        </authorList>
    </citation>
    <scope>NUCLEOTIDE SEQUENCE [LARGE SCALE GENOMIC DNA]</scope>
    <source>
        <strain evidence="2">KCTC 42586</strain>
    </source>
</reference>
<name>A0ABW0CXL2_STRCD</name>
<protein>
    <submittedName>
        <fullName evidence="1">Uncharacterized protein</fullName>
    </submittedName>
</protein>
<dbReference type="RefSeq" id="WP_380863498.1">
    <property type="nucleotide sequence ID" value="NZ_JBHSKM010000044.1"/>
</dbReference>
<evidence type="ECO:0000313" key="1">
    <source>
        <dbReference type="EMBL" id="MFC5219602.1"/>
    </source>
</evidence>
<keyword evidence="2" id="KW-1185">Reference proteome</keyword>
<sequence length="79" mass="9162">MQRNTERAASWSEPVRRIAQPSRRAPGVNYHRLSPDEHAWIFDELIAPSYLTRIVSARTGESVAGCGRRWRRALRFQRG</sequence>
<dbReference type="Proteomes" id="UP001596263">
    <property type="component" value="Unassembled WGS sequence"/>
</dbReference>
<gene>
    <name evidence="1" type="ORF">ACFPQ9_37820</name>
</gene>
<dbReference type="EMBL" id="JBHSKM010000044">
    <property type="protein sequence ID" value="MFC5219602.1"/>
    <property type="molecule type" value="Genomic_DNA"/>
</dbReference>
<evidence type="ECO:0000313" key="2">
    <source>
        <dbReference type="Proteomes" id="UP001596263"/>
    </source>
</evidence>
<comment type="caution">
    <text evidence="1">The sequence shown here is derived from an EMBL/GenBank/DDBJ whole genome shotgun (WGS) entry which is preliminary data.</text>
</comment>
<organism evidence="1 2">
    <name type="scientific">Streptomyces coerulescens</name>
    <dbReference type="NCBI Taxonomy" id="29304"/>
    <lineage>
        <taxon>Bacteria</taxon>
        <taxon>Bacillati</taxon>
        <taxon>Actinomycetota</taxon>
        <taxon>Actinomycetes</taxon>
        <taxon>Kitasatosporales</taxon>
        <taxon>Streptomycetaceae</taxon>
        <taxon>Streptomyces</taxon>
    </lineage>
</organism>
<proteinExistence type="predicted"/>
<accession>A0ABW0CXL2</accession>